<proteinExistence type="predicted"/>
<reference evidence="1" key="1">
    <citation type="submission" date="2021-04" db="EMBL/GenBank/DDBJ databases">
        <authorList>
            <person name="Tunstrom K."/>
        </authorList>
    </citation>
    <scope>NUCLEOTIDE SEQUENCE</scope>
</reference>
<name>A0A8S3W2H1_PARAO</name>
<dbReference type="Proteomes" id="UP000691718">
    <property type="component" value="Unassembled WGS sequence"/>
</dbReference>
<keyword evidence="2" id="KW-1185">Reference proteome</keyword>
<dbReference type="AlphaFoldDB" id="A0A8S3W2H1"/>
<organism evidence="1 2">
    <name type="scientific">Parnassius apollo</name>
    <name type="common">Apollo butterfly</name>
    <name type="synonym">Papilio apollo</name>
    <dbReference type="NCBI Taxonomy" id="110799"/>
    <lineage>
        <taxon>Eukaryota</taxon>
        <taxon>Metazoa</taxon>
        <taxon>Ecdysozoa</taxon>
        <taxon>Arthropoda</taxon>
        <taxon>Hexapoda</taxon>
        <taxon>Insecta</taxon>
        <taxon>Pterygota</taxon>
        <taxon>Neoptera</taxon>
        <taxon>Endopterygota</taxon>
        <taxon>Lepidoptera</taxon>
        <taxon>Glossata</taxon>
        <taxon>Ditrysia</taxon>
        <taxon>Papilionoidea</taxon>
        <taxon>Papilionidae</taxon>
        <taxon>Parnassiinae</taxon>
        <taxon>Parnassini</taxon>
        <taxon>Parnassius</taxon>
        <taxon>Parnassius</taxon>
    </lineage>
</organism>
<evidence type="ECO:0000313" key="1">
    <source>
        <dbReference type="EMBL" id="CAG4936822.1"/>
    </source>
</evidence>
<evidence type="ECO:0000313" key="2">
    <source>
        <dbReference type="Proteomes" id="UP000691718"/>
    </source>
</evidence>
<dbReference type="EMBL" id="CAJQZP010000080">
    <property type="protein sequence ID" value="CAG4936822.1"/>
    <property type="molecule type" value="Genomic_DNA"/>
</dbReference>
<sequence length="235" mass="26800">MVNSASKESIKLINKELYTILPHDFESIVHYNVQESSDVVFDKNMMISEFERSNIYYDDIELSSLNISDETIIDSNKCDDVIITTEDEHIIPLNKSNDVIIISLNEKNEDMTQSIENSEVMNNSSNKENTTKIYGSKKRKLSSLHPCDASKSKIKIEANEQKHNRKYQQSQPKSIRCAITRTLKCHECKAQIPFTNSMRKCIACKMLSCTTCAGREIIGFDDCICDTCFGKDDLN</sequence>
<comment type="caution">
    <text evidence="1">The sequence shown here is derived from an EMBL/GenBank/DDBJ whole genome shotgun (WGS) entry which is preliminary data.</text>
</comment>
<accession>A0A8S3W2H1</accession>
<protein>
    <submittedName>
        <fullName evidence="1">(apollo) hypothetical protein</fullName>
    </submittedName>
</protein>
<gene>
    <name evidence="1" type="ORF">PAPOLLO_LOCUS1298</name>
</gene>